<keyword evidence="8" id="KW-0732">Signal</keyword>
<accession>A0A0B4KFJ3</accession>
<keyword evidence="6 7" id="KW-0472">Membrane</keyword>
<evidence type="ECO:0000256" key="4">
    <source>
        <dbReference type="ARBA" id="ARBA00022692"/>
    </source>
</evidence>
<dbReference type="GO" id="GO:0015297">
    <property type="term" value="F:antiporter activity"/>
    <property type="evidence" value="ECO:0007669"/>
    <property type="project" value="UniProtKB-KW"/>
</dbReference>
<dbReference type="Proteomes" id="UP000000803">
    <property type="component" value="Chromosome 3R"/>
</dbReference>
<dbReference type="RefSeq" id="NP_001262251.1">
    <property type="nucleotide sequence ID" value="NM_001275322.1"/>
</dbReference>
<dbReference type="PANTHER" id="PTHR10846">
    <property type="entry name" value="SODIUM/POTASSIUM/CALCIUM EXCHANGER"/>
    <property type="match status" value="1"/>
</dbReference>
<reference evidence="9 11" key="7">
    <citation type="journal article" date="2007" name="Science">
        <title>The Release 5.1 annotation of Drosophila melanogaster heterochromatin.</title>
        <authorList>
            <person name="Smith C.D."/>
            <person name="Shu S."/>
            <person name="Mungall C.J."/>
            <person name="Karpen G.H."/>
        </authorList>
    </citation>
    <scope>NUCLEOTIDE SEQUENCE [LARGE SCALE GENOMIC DNA]</scope>
    <source>
        <strain evidence="11">Berkeley</strain>
    </source>
</reference>
<reference evidence="9 11" key="2">
    <citation type="journal article" date="2002" name="Genome Biol.">
        <title>Finishing a whole-genome shotgun: release 3 of the Drosophila melanogaster euchromatic genome sequence.</title>
        <authorList>
            <person name="Celniker S.E."/>
            <person name="Wheeler D.A."/>
            <person name="Kronmiller B."/>
            <person name="Carlson J.W."/>
            <person name="Halpern A."/>
            <person name="Patel S."/>
            <person name="Adams M."/>
            <person name="Champe M."/>
            <person name="Dugan S.P."/>
            <person name="Frise E."/>
            <person name="Hodgson A."/>
            <person name="George R.A."/>
            <person name="Hoskins R.A."/>
            <person name="Laverty T."/>
            <person name="Muzny D.M."/>
            <person name="Nelson C.R."/>
            <person name="Pacleb J.M."/>
            <person name="Park S."/>
            <person name="Pfeiffer B.D."/>
            <person name="Richards S."/>
            <person name="Sodergren E.J."/>
            <person name="Svirskas R."/>
            <person name="Tabor P.E."/>
            <person name="Wan K."/>
            <person name="Stapleton M."/>
            <person name="Sutton G.G."/>
            <person name="Venter C."/>
            <person name="Weinstock G."/>
            <person name="Scherer S.E."/>
            <person name="Myers E.W."/>
            <person name="Gibbs R.A."/>
            <person name="Rubin G.M."/>
        </authorList>
    </citation>
    <scope>NUCLEOTIDE SEQUENCE [LARGE SCALE GENOMIC DNA]</scope>
    <source>
        <strain evidence="11">Berkeley</strain>
    </source>
</reference>
<evidence type="ECO:0000256" key="2">
    <source>
        <dbReference type="ARBA" id="ARBA00005364"/>
    </source>
</evidence>
<dbReference type="VEuPathDB" id="VectorBase:FBgn0037238"/>
<evidence type="ECO:0000256" key="6">
    <source>
        <dbReference type="ARBA" id="ARBA00023136"/>
    </source>
</evidence>
<feature type="chain" id="PRO_5002092150" evidence="8">
    <location>
        <begin position="22"/>
        <end position="208"/>
    </location>
</feature>
<feature type="transmembrane region" description="Helical" evidence="7">
    <location>
        <begin position="114"/>
        <end position="132"/>
    </location>
</feature>
<reference evidence="9 11" key="4">
    <citation type="journal article" date="2002" name="Genome Biol.">
        <title>The transposable elements of the Drosophila melanogaster euchromatin: a genomics perspective.</title>
        <authorList>
            <person name="Kaminker J.S."/>
            <person name="Bergman C.M."/>
            <person name="Kronmiller B."/>
            <person name="Carlson J."/>
            <person name="Svirskas R."/>
            <person name="Patel S."/>
            <person name="Frise E."/>
            <person name="Wheeler D.A."/>
            <person name="Lewis S.E."/>
            <person name="Rubin G.M."/>
            <person name="Ashburner M."/>
            <person name="Celniker S.E."/>
        </authorList>
    </citation>
    <scope>NUCLEOTIDE SEQUENCE [LARGE SCALE GENOMIC DNA]</scope>
    <source>
        <strain evidence="11">Berkeley</strain>
    </source>
</reference>
<dbReference type="ExpressionAtlas" id="A0A0B4KFJ3">
    <property type="expression patterns" value="baseline and differential"/>
</dbReference>
<evidence type="ECO:0000256" key="7">
    <source>
        <dbReference type="SAM" id="Phobius"/>
    </source>
</evidence>
<dbReference type="FlyBase" id="FBgn0037238">
    <property type="gene designation" value="CG1090"/>
</dbReference>
<reference evidence="9 11" key="5">
    <citation type="journal article" date="2002" name="Genome Biol.">
        <title>Heterochromatic sequences in a Drosophila whole-genome shotgun assembly.</title>
        <authorList>
            <person name="Hoskins R.A."/>
            <person name="Smith C.D."/>
            <person name="Carlson J.W."/>
            <person name="Carvalho A.B."/>
            <person name="Halpern A."/>
            <person name="Kaminker J.S."/>
            <person name="Kennedy C."/>
            <person name="Mungall C.J."/>
            <person name="Sullivan B.A."/>
            <person name="Sutton G.G."/>
            <person name="Yasuhara J.C."/>
            <person name="Wakimoto B.T."/>
            <person name="Myers E.W."/>
            <person name="Celniker S.E."/>
            <person name="Rubin G.M."/>
            <person name="Karpen G.H."/>
        </authorList>
    </citation>
    <scope>NUCLEOTIDE SEQUENCE [LARGE SCALE GENOMIC DNA]</scope>
    <source>
        <strain evidence="11">Berkeley</strain>
    </source>
</reference>
<keyword evidence="3" id="KW-0813">Transport</keyword>
<keyword evidence="3" id="KW-0050">Antiport</keyword>
<comment type="subcellular location">
    <subcellularLocation>
        <location evidence="1">Membrane</location>
        <topology evidence="1">Multi-pass membrane protein</topology>
    </subcellularLocation>
</comment>
<keyword evidence="4 7" id="KW-0812">Transmembrane</keyword>
<keyword evidence="11" id="KW-1185">Reference proteome</keyword>
<protein>
    <submittedName>
        <fullName evidence="9">Uncharacterized protein, isoform E</fullName>
    </submittedName>
</protein>
<keyword evidence="5 7" id="KW-1133">Transmembrane helix</keyword>
<dbReference type="AGR" id="FB:FBgn0037238"/>
<evidence type="ECO:0000256" key="5">
    <source>
        <dbReference type="ARBA" id="ARBA00022989"/>
    </source>
</evidence>
<dbReference type="BioGRID-ORCS" id="40551">
    <property type="hits" value="0 hits in 3 CRISPR screens"/>
</dbReference>
<sequence>MWNMGLLFLIYYCVSIYSAKGDTKDGQVLPLDVGALAEDAGDAEANGEDTPERNSESSVLDTTLAFEPQASTQSTPIHGAVPTWRPKRDNCTPPAIEQFPQPLMNKWARQHGGLILHILVAVFTFFGLAIVCDEYFVASLDRLCEGESSAKQKVAIDTLAYKIEYQLFGCVFRKAINFAFEEASWLVFYLAMTTRYDQPLQALISSCM</sequence>
<reference evidence="9 11" key="10">
    <citation type="journal article" date="2015" name="G3 (Bethesda)">
        <title>Gene Model Annotations for Drosophila melanogaster: The Rule-Benders.</title>
        <authorList>
            <consortium name="FlyBase Consortium"/>
            <person name="Crosby M.A."/>
            <person name="Gramates L.S."/>
            <person name="Dos Santos G."/>
            <person name="Matthews B.B."/>
            <person name="St Pierre S.E."/>
            <person name="Zhou P."/>
            <person name="Schroeder A.J."/>
            <person name="Falls K."/>
            <person name="Emmert D.B."/>
            <person name="Russo S.M."/>
            <person name="Gelbart W.M."/>
            <person name="null"/>
        </authorList>
    </citation>
    <scope>NUCLEOTIDE SEQUENCE [LARGE SCALE GENOMIC DNA]</scope>
    <source>
        <strain evidence="11">Berkeley</strain>
    </source>
</reference>
<evidence type="ECO:0000256" key="1">
    <source>
        <dbReference type="ARBA" id="ARBA00004141"/>
    </source>
</evidence>
<dbReference type="EMBL" id="AE014297">
    <property type="protein sequence ID" value="AGB95634.1"/>
    <property type="molecule type" value="Genomic_DNA"/>
</dbReference>
<feature type="signal peptide" evidence="8">
    <location>
        <begin position="1"/>
        <end position="21"/>
    </location>
</feature>
<evidence type="ECO:0000313" key="9">
    <source>
        <dbReference type="EMBL" id="AGB95634.1"/>
    </source>
</evidence>
<dbReference type="InterPro" id="IPR004481">
    <property type="entry name" value="K/Na/Ca-exchanger"/>
</dbReference>
<evidence type="ECO:0000256" key="3">
    <source>
        <dbReference type="ARBA" id="ARBA00022449"/>
    </source>
</evidence>
<reference evidence="9 11" key="9">
    <citation type="journal article" date="2015" name="G3 (Bethesda)">
        <title>Gene Model Annotations for Drosophila melanogaster: Impact of High-Throughput Data.</title>
        <authorList>
            <consortium name="FlyBase Consortium"/>
            <person name="Matthews B.B."/>
            <person name="Dos Santos G."/>
            <person name="Crosby M.A."/>
            <person name="Emmert D.B."/>
            <person name="St Pierre S.E."/>
            <person name="Gramates L.S."/>
            <person name="Zhou P."/>
            <person name="Schroeder A.J."/>
            <person name="Falls K."/>
            <person name="Strelets V."/>
            <person name="Russo S.M."/>
            <person name="Gelbart W.M."/>
            <person name="null"/>
        </authorList>
    </citation>
    <scope>NUCLEOTIDE SEQUENCE [LARGE SCALE GENOMIC DNA]</scope>
    <source>
        <strain evidence="11">Berkeley</strain>
    </source>
</reference>
<organism evidence="9 11">
    <name type="scientific">Drosophila melanogaster</name>
    <name type="common">Fruit fly</name>
    <dbReference type="NCBI Taxonomy" id="7227"/>
    <lineage>
        <taxon>Eukaryota</taxon>
        <taxon>Metazoa</taxon>
        <taxon>Ecdysozoa</taxon>
        <taxon>Arthropoda</taxon>
        <taxon>Hexapoda</taxon>
        <taxon>Insecta</taxon>
        <taxon>Pterygota</taxon>
        <taxon>Neoptera</taxon>
        <taxon>Endopterygota</taxon>
        <taxon>Diptera</taxon>
        <taxon>Brachycera</taxon>
        <taxon>Muscomorpha</taxon>
        <taxon>Ephydroidea</taxon>
        <taxon>Drosophilidae</taxon>
        <taxon>Drosophila</taxon>
        <taxon>Sophophora</taxon>
    </lineage>
</organism>
<dbReference type="GO" id="GO:0016020">
    <property type="term" value="C:membrane"/>
    <property type="evidence" value="ECO:0007669"/>
    <property type="project" value="UniProtKB-SubCell"/>
</dbReference>
<evidence type="ECO:0000256" key="8">
    <source>
        <dbReference type="SAM" id="SignalP"/>
    </source>
</evidence>
<name>A0A0B4KFJ3_DROME</name>
<dbReference type="GeneID" id="40551"/>
<proteinExistence type="inferred from homology"/>
<reference evidence="9 11" key="6">
    <citation type="journal article" date="2005" name="PLoS Comput. Biol.">
        <title>Combined evidence annotation of transposable elements in genome sequences.</title>
        <authorList>
            <person name="Quesneville H."/>
            <person name="Bergman C.M."/>
            <person name="Andrieu O."/>
            <person name="Autard D."/>
            <person name="Nouaud D."/>
            <person name="Ashburner M."/>
            <person name="Anxolabehere D."/>
        </authorList>
    </citation>
    <scope>NUCLEOTIDE SEQUENCE [LARGE SCALE GENOMIC DNA]</scope>
    <source>
        <strain evidence="11">Berkeley</strain>
    </source>
</reference>
<reference evidence="9 11" key="3">
    <citation type="journal article" date="2002" name="Genome Biol.">
        <title>Annotation of the Drosophila melanogaster euchromatic genome: a systematic review.</title>
        <authorList>
            <person name="Misra S."/>
            <person name="Crosby M.A."/>
            <person name="Mungall C.J."/>
            <person name="Matthews B.B."/>
            <person name="Campbell K.S."/>
            <person name="Hradecky P."/>
            <person name="Huang Y."/>
            <person name="Kaminker J.S."/>
            <person name="Millburn G.H."/>
            <person name="Prochnik S.E."/>
            <person name="Smith C.D."/>
            <person name="Tupy J.L."/>
            <person name="Whitfied E.J."/>
            <person name="Bayraktaroglu L."/>
            <person name="Berman B.P."/>
            <person name="Bettencourt B.R."/>
            <person name="Celniker S.E."/>
            <person name="de Grey A.D."/>
            <person name="Drysdale R.A."/>
            <person name="Harris N.L."/>
            <person name="Richter J."/>
            <person name="Russo S."/>
            <person name="Schroeder A.J."/>
            <person name="Shu S.Q."/>
            <person name="Stapleton M."/>
            <person name="Yamada C."/>
            <person name="Ashburner M."/>
            <person name="Gelbart W.M."/>
            <person name="Rubin G.M."/>
            <person name="Lewis S.E."/>
        </authorList>
    </citation>
    <scope>GENOME REANNOTATION</scope>
    <source>
        <strain evidence="11">Berkeley</strain>
    </source>
</reference>
<evidence type="ECO:0000313" key="10">
    <source>
        <dbReference type="FlyBase" id="FBgn0037238"/>
    </source>
</evidence>
<reference evidence="9 11" key="11">
    <citation type="journal article" date="2015" name="Genome Res.">
        <title>The Release 6 reference sequence of the Drosophila melanogaster genome.</title>
        <authorList>
            <person name="Hoskins R.A."/>
            <person name="Carlson J.W."/>
            <person name="Wan K.H."/>
            <person name="Park S."/>
            <person name="Mendez I."/>
            <person name="Galle S.E."/>
            <person name="Booth B.W."/>
            <person name="Pfeiffer B.D."/>
            <person name="George R.A."/>
            <person name="Svirskas R."/>
            <person name="Krzywinski M."/>
            <person name="Schein J."/>
            <person name="Accardo M.C."/>
            <person name="Damia E."/>
            <person name="Messina G."/>
            <person name="Mendez-Lago M."/>
            <person name="de Pablos B."/>
            <person name="Demakova O.V."/>
            <person name="Andreyeva E.N."/>
            <person name="Boldyreva L.V."/>
            <person name="Marra M."/>
            <person name="Carvalho A.B."/>
            <person name="Dimitri P."/>
            <person name="Villasante A."/>
            <person name="Zhimulev I.F."/>
            <person name="Rubin G.M."/>
            <person name="Karpen G.H."/>
            <person name="Celniker S.E."/>
        </authorList>
    </citation>
    <scope>NUCLEOTIDE SEQUENCE [LARGE SCALE GENOMIC DNA]</scope>
    <source>
        <strain evidence="11">Berkeley</strain>
    </source>
</reference>
<reference evidence="9 11" key="1">
    <citation type="journal article" date="2000" name="Science">
        <title>The genome sequence of Drosophila melanogaster.</title>
        <authorList>
            <person name="Adams M.D."/>
            <person name="Celniker S.E."/>
            <person name="Holt R.A."/>
            <person name="Evans C.A."/>
            <person name="Gocayne J.D."/>
            <person name="Amanatides P.G."/>
            <person name="Scherer S.E."/>
            <person name="Li P.W."/>
            <person name="Hoskins R.A."/>
            <person name="Galle R.F."/>
            <person name="George R.A."/>
            <person name="Lewis S.E."/>
            <person name="Richards S."/>
            <person name="Ashburner M."/>
            <person name="Henderson S.N."/>
            <person name="Sutton G.G."/>
            <person name="Wortman J.R."/>
            <person name="Yandell M.D."/>
            <person name="Zhang Q."/>
            <person name="Chen L.X."/>
            <person name="Brandon R.C."/>
            <person name="Rogers Y.H."/>
            <person name="Blazej R.G."/>
            <person name="Champe M."/>
            <person name="Pfeiffer B.D."/>
            <person name="Wan K.H."/>
            <person name="Doyle C."/>
            <person name="Baxter E.G."/>
            <person name="Helt G."/>
            <person name="Nelson C.R."/>
            <person name="Gabor G.L."/>
            <person name="Abril J.F."/>
            <person name="Agbayani A."/>
            <person name="An H.J."/>
            <person name="Andrews-Pfannkoch C."/>
            <person name="Baldwin D."/>
            <person name="Ballew R.M."/>
            <person name="Basu A."/>
            <person name="Baxendale J."/>
            <person name="Bayraktaroglu L."/>
            <person name="Beasley E.M."/>
            <person name="Beeson K.Y."/>
            <person name="Benos P.V."/>
            <person name="Berman B.P."/>
            <person name="Bhandari D."/>
            <person name="Bolshakov S."/>
            <person name="Borkova D."/>
            <person name="Botchan M.R."/>
            <person name="Bouck J."/>
            <person name="Brokstein P."/>
            <person name="Brottier P."/>
            <person name="Burtis K.C."/>
            <person name="Busam D.A."/>
            <person name="Butler H."/>
            <person name="Cadieu E."/>
            <person name="Center A."/>
            <person name="Chandra I."/>
            <person name="Cherry J.M."/>
            <person name="Cawley S."/>
            <person name="Dahlke C."/>
            <person name="Davenport L.B."/>
            <person name="Davies P."/>
            <person name="de Pablos B."/>
            <person name="Delcher A."/>
            <person name="Deng Z."/>
            <person name="Mays A.D."/>
            <person name="Dew I."/>
            <person name="Dietz S.M."/>
            <person name="Dodson K."/>
            <person name="Doup L.E."/>
            <person name="Downes M."/>
            <person name="Dugan-Rocha S."/>
            <person name="Dunkov B.C."/>
            <person name="Dunn P."/>
            <person name="Durbin K.J."/>
            <person name="Evangelista C.C."/>
            <person name="Ferraz C."/>
            <person name="Ferriera S."/>
            <person name="Fleischmann W."/>
            <person name="Fosler C."/>
            <person name="Gabrielian A.E."/>
            <person name="Garg N.S."/>
            <person name="Gelbart W.M."/>
            <person name="Glasser K."/>
            <person name="Glodek A."/>
            <person name="Gong F."/>
            <person name="Gorrell J.H."/>
            <person name="Gu Z."/>
            <person name="Guan P."/>
            <person name="Harris M."/>
            <person name="Harris N.L."/>
            <person name="Harvey D."/>
            <person name="Heiman T.J."/>
            <person name="Hernandez J.R."/>
            <person name="Houck J."/>
            <person name="Hostin D."/>
            <person name="Houston K.A."/>
            <person name="Howland T.J."/>
            <person name="Wei M.H."/>
            <person name="Ibegwam C."/>
            <person name="Jalali M."/>
            <person name="Kalush F."/>
            <person name="Karpen G.H."/>
            <person name="Ke Z."/>
            <person name="Kennison J.A."/>
            <person name="Ketchum K.A."/>
            <person name="Kimmel B.E."/>
            <person name="Kodira C.D."/>
            <person name="Kraft C."/>
            <person name="Kravitz S."/>
            <person name="Kulp D."/>
            <person name="Lai Z."/>
            <person name="Lasko P."/>
            <person name="Lei Y."/>
            <person name="Levitsky A.A."/>
            <person name="Li J."/>
            <person name="Li Z."/>
            <person name="Liang Y."/>
            <person name="Lin X."/>
            <person name="Liu X."/>
            <person name="Mattei B."/>
            <person name="McIntosh T.C."/>
            <person name="McLeod M.P."/>
            <person name="McPherson D."/>
            <person name="Merkulov G."/>
            <person name="Milshina N.V."/>
            <person name="Mobarry C."/>
            <person name="Morris J."/>
            <person name="Moshrefi A."/>
            <person name="Mount S.M."/>
            <person name="Moy M."/>
            <person name="Murphy B."/>
            <person name="Murphy L."/>
            <person name="Muzny D.M."/>
            <person name="Nelson D.L."/>
            <person name="Nelson D.R."/>
            <person name="Nelson K.A."/>
            <person name="Nixon K."/>
            <person name="Nusskern D.R."/>
            <person name="Pacleb J.M."/>
            <person name="Palazzolo M."/>
            <person name="Pittman G.S."/>
            <person name="Pan S."/>
            <person name="Pollard J."/>
            <person name="Puri V."/>
            <person name="Reese M.G."/>
            <person name="Reinert K."/>
            <person name="Remington K."/>
            <person name="Saunders R.D."/>
            <person name="Scheeler F."/>
            <person name="Shen H."/>
            <person name="Shue B.C."/>
            <person name="Siden-Kiamos I."/>
            <person name="Simpson M."/>
            <person name="Skupski M.P."/>
            <person name="Smith T."/>
            <person name="Spier E."/>
            <person name="Spradling A.C."/>
            <person name="Stapleton M."/>
            <person name="Strong R."/>
            <person name="Sun E."/>
            <person name="Svirskas R."/>
            <person name="Tector C."/>
            <person name="Turner R."/>
            <person name="Venter E."/>
            <person name="Wang A.H."/>
            <person name="Wang X."/>
            <person name="Wang Z.Y."/>
            <person name="Wassarman D.A."/>
            <person name="Weinstock G.M."/>
            <person name="Weissenbach J."/>
            <person name="Williams S.M."/>
            <person name="WoodageT"/>
            <person name="Worley K.C."/>
            <person name="Wu D."/>
            <person name="Yang S."/>
            <person name="Yao Q.A."/>
            <person name="Ye J."/>
            <person name="Yeh R.F."/>
            <person name="Zaveri J.S."/>
            <person name="Zhan M."/>
            <person name="Zhang G."/>
            <person name="Zhao Q."/>
            <person name="Zheng L."/>
            <person name="Zheng X.H."/>
            <person name="Zhong F.N."/>
            <person name="Zhong W."/>
            <person name="Zhou X."/>
            <person name="Zhu S."/>
            <person name="Zhu X."/>
            <person name="Smith H.O."/>
            <person name="Gibbs R.A."/>
            <person name="Myers E.W."/>
            <person name="Rubin G.M."/>
            <person name="Venter J.C."/>
        </authorList>
    </citation>
    <scope>NUCLEOTIDE SEQUENCE [LARGE SCALE GENOMIC DNA]</scope>
    <source>
        <strain evidence="11">Berkeley</strain>
    </source>
</reference>
<dbReference type="Bgee" id="FBgn0037238">
    <property type="expression patterns" value="Expressed in lamina monopolar neuron L1 (Drosophila) in insect head and 161 other cell types or tissues"/>
</dbReference>
<dbReference type="PANTHER" id="PTHR10846:SF74">
    <property type="entry name" value="SODIUM_POTASSIUM_CALCIUM EXCHANGER CG1090-RELATED"/>
    <property type="match status" value="1"/>
</dbReference>
<reference evidence="9 11" key="8">
    <citation type="journal article" date="2007" name="Science">
        <title>Sequence finishing and mapping of Drosophila melanogaster heterochromatin.</title>
        <authorList>
            <person name="Hoskins R.A."/>
            <person name="Carlson J.W."/>
            <person name="Kennedy C."/>
            <person name="Acevedo D."/>
            <person name="Evans-Holm M."/>
            <person name="Frise E."/>
            <person name="Wan K.H."/>
            <person name="Park S."/>
            <person name="Mendez-Lago M."/>
            <person name="Rossi F."/>
            <person name="Villasante A."/>
            <person name="Dimitri P."/>
            <person name="Karpen G.H."/>
            <person name="Celniker S.E."/>
        </authorList>
    </citation>
    <scope>NUCLEOTIDE SEQUENCE [LARGE SCALE GENOMIC DNA]</scope>
    <source>
        <strain evidence="11">Berkeley</strain>
    </source>
</reference>
<comment type="similarity">
    <text evidence="2">Belongs to the Ca(2+):cation antiporter (CaCA) (TC 2.A.19) family. SLC24A subfamily.</text>
</comment>
<evidence type="ECO:0000313" key="11">
    <source>
        <dbReference type="Proteomes" id="UP000000803"/>
    </source>
</evidence>
<gene>
    <name evidence="9" type="primary">Dmel\CG1090</name>
    <name evidence="9 10" type="ORF">CG1090</name>
    <name evidence="9" type="ORF">Dmel_CG1090</name>
</gene>
<dbReference type="AlphaFoldDB" id="A0A0B4KFJ3"/>
<dbReference type="OrthoDB" id="2127281at2759"/>